<keyword evidence="3" id="KW-1185">Reference proteome</keyword>
<evidence type="ECO:0000313" key="3">
    <source>
        <dbReference type="Proteomes" id="UP000617951"/>
    </source>
</evidence>
<sequence length="58" mass="6569">MRGGRNERGREREISADLEKSKKKVKKGVDKGGGIWYDKQALEKRALKKGVTKAQKEP</sequence>
<feature type="compositionally biased region" description="Basic and acidic residues" evidence="1">
    <location>
        <begin position="1"/>
        <end position="20"/>
    </location>
</feature>
<comment type="caution">
    <text evidence="2">The sequence shown here is derived from an EMBL/GenBank/DDBJ whole genome shotgun (WGS) entry which is preliminary data.</text>
</comment>
<proteinExistence type="predicted"/>
<organism evidence="2 3">
    <name type="scientific">Guopingia tenuis</name>
    <dbReference type="NCBI Taxonomy" id="2763656"/>
    <lineage>
        <taxon>Bacteria</taxon>
        <taxon>Bacillati</taxon>
        <taxon>Bacillota</taxon>
        <taxon>Clostridia</taxon>
        <taxon>Christensenellales</taxon>
        <taxon>Christensenellaceae</taxon>
        <taxon>Guopingia</taxon>
    </lineage>
</organism>
<reference evidence="2" key="1">
    <citation type="submission" date="2020-08" db="EMBL/GenBank/DDBJ databases">
        <title>Genome public.</title>
        <authorList>
            <person name="Liu C."/>
            <person name="Sun Q."/>
        </authorList>
    </citation>
    <scope>NUCLEOTIDE SEQUENCE</scope>
    <source>
        <strain evidence="2">NSJ-63</strain>
    </source>
</reference>
<dbReference type="RefSeq" id="WP_249280333.1">
    <property type="nucleotide sequence ID" value="NZ_JACRSS010000003.1"/>
</dbReference>
<feature type="region of interest" description="Disordered" evidence="1">
    <location>
        <begin position="1"/>
        <end position="31"/>
    </location>
</feature>
<gene>
    <name evidence="2" type="ORF">H8693_06600</name>
</gene>
<name>A0A926DIR6_9FIRM</name>
<dbReference type="EMBL" id="JACRSS010000003">
    <property type="protein sequence ID" value="MBC8538601.1"/>
    <property type="molecule type" value="Genomic_DNA"/>
</dbReference>
<accession>A0A926DIR6</accession>
<evidence type="ECO:0000256" key="1">
    <source>
        <dbReference type="SAM" id="MobiDB-lite"/>
    </source>
</evidence>
<evidence type="ECO:0000313" key="2">
    <source>
        <dbReference type="EMBL" id="MBC8538601.1"/>
    </source>
</evidence>
<dbReference type="Proteomes" id="UP000617951">
    <property type="component" value="Unassembled WGS sequence"/>
</dbReference>
<protein>
    <submittedName>
        <fullName evidence="2">Uncharacterized protein</fullName>
    </submittedName>
</protein>
<dbReference type="AlphaFoldDB" id="A0A926DIR6"/>